<sequence>MSSVILLLALLMSHVLGSFYSPSVARGTQFNAALLNQPRLYIRILLSPILMMTCFISQEVTWGFALLSAVIIAMMNIGALRLNLIEPQRTRYFIAIQACYLCVLIMIWCMAIGVTCADAWLWIDEHCKREWIVGAAAYLVIAQPASKLIALILKIAPLEVGADNQGNTPRLAFSAGEAIGILERFLILTFVLLNEFSGVGFLLAAKSVFRFGDLNDAHSKTMTEYVMLGTLLSVSIALAAGLAAQYLMAQV</sequence>
<feature type="transmembrane region" description="Helical" evidence="1">
    <location>
        <begin position="41"/>
        <end position="57"/>
    </location>
</feature>
<accession>A0AA41W7S2</accession>
<name>A0AA41W7S2_9GAMM</name>
<keyword evidence="1" id="KW-0812">Transmembrane</keyword>
<dbReference type="Proteomes" id="UP001165393">
    <property type="component" value="Unassembled WGS sequence"/>
</dbReference>
<evidence type="ECO:0000313" key="3">
    <source>
        <dbReference type="Proteomes" id="UP001165393"/>
    </source>
</evidence>
<evidence type="ECO:0000313" key="2">
    <source>
        <dbReference type="EMBL" id="MCM2680465.1"/>
    </source>
</evidence>
<proteinExistence type="predicted"/>
<reference evidence="2 3" key="1">
    <citation type="journal article" date="2013" name="Antonie Van Leeuwenhoek">
        <title>Echinimonas agarilytica gen. nov., sp. nov., a new gammaproteobacterium isolated from the sea urchin Strongylocentrotus intermedius.</title>
        <authorList>
            <person name="Nedashkovskaya O.I."/>
            <person name="Stenkova A.M."/>
            <person name="Zhukova N.V."/>
            <person name="Van Trappen S."/>
            <person name="Lee J.S."/>
            <person name="Kim S.B."/>
        </authorList>
    </citation>
    <scope>NUCLEOTIDE SEQUENCE [LARGE SCALE GENOMIC DNA]</scope>
    <source>
        <strain evidence="2 3">KMM 6351</strain>
    </source>
</reference>
<evidence type="ECO:0008006" key="4">
    <source>
        <dbReference type="Google" id="ProtNLM"/>
    </source>
</evidence>
<protein>
    <recommendedName>
        <fullName evidence="4">DUF3307 domain-containing protein</fullName>
    </recommendedName>
</protein>
<keyword evidence="1" id="KW-1133">Transmembrane helix</keyword>
<feature type="transmembrane region" description="Helical" evidence="1">
    <location>
        <begin position="185"/>
        <end position="204"/>
    </location>
</feature>
<keyword evidence="1" id="KW-0472">Membrane</keyword>
<dbReference type="AlphaFoldDB" id="A0AA41W7S2"/>
<comment type="caution">
    <text evidence="2">The sequence shown here is derived from an EMBL/GenBank/DDBJ whole genome shotgun (WGS) entry which is preliminary data.</text>
</comment>
<feature type="transmembrane region" description="Helical" evidence="1">
    <location>
        <begin position="94"/>
        <end position="123"/>
    </location>
</feature>
<dbReference type="EMBL" id="JAMQGP010000006">
    <property type="protein sequence ID" value="MCM2680465.1"/>
    <property type="molecule type" value="Genomic_DNA"/>
</dbReference>
<keyword evidence="3" id="KW-1185">Reference proteome</keyword>
<evidence type="ECO:0000256" key="1">
    <source>
        <dbReference type="SAM" id="Phobius"/>
    </source>
</evidence>
<feature type="transmembrane region" description="Helical" evidence="1">
    <location>
        <begin position="64"/>
        <end position="82"/>
    </location>
</feature>
<feature type="transmembrane region" description="Helical" evidence="1">
    <location>
        <begin position="225"/>
        <end position="248"/>
    </location>
</feature>
<dbReference type="RefSeq" id="WP_251261905.1">
    <property type="nucleotide sequence ID" value="NZ_JAMQGP010000006.1"/>
</dbReference>
<gene>
    <name evidence="2" type="ORF">NAF29_12405</name>
</gene>
<organism evidence="2 3">
    <name type="scientific">Echinimonas agarilytica</name>
    <dbReference type="NCBI Taxonomy" id="1215918"/>
    <lineage>
        <taxon>Bacteria</taxon>
        <taxon>Pseudomonadati</taxon>
        <taxon>Pseudomonadota</taxon>
        <taxon>Gammaproteobacteria</taxon>
        <taxon>Alteromonadales</taxon>
        <taxon>Echinimonadaceae</taxon>
        <taxon>Echinimonas</taxon>
    </lineage>
</organism>